<gene>
    <name evidence="1" type="ORF">CLTEP_27530</name>
</gene>
<proteinExistence type="predicted"/>
<organism evidence="1 2">
    <name type="scientific">Clostridium tepidiprofundi DSM 19306</name>
    <dbReference type="NCBI Taxonomy" id="1121338"/>
    <lineage>
        <taxon>Bacteria</taxon>
        <taxon>Bacillati</taxon>
        <taxon>Bacillota</taxon>
        <taxon>Clostridia</taxon>
        <taxon>Eubacteriales</taxon>
        <taxon>Clostridiaceae</taxon>
        <taxon>Clostridium</taxon>
    </lineage>
</organism>
<dbReference type="PATRIC" id="fig|1121338.3.peg.2893"/>
<reference evidence="1 2" key="1">
    <citation type="submission" date="2016-02" db="EMBL/GenBank/DDBJ databases">
        <title>Genome sequence of Clostridium tepidiprofundi DSM 19306.</title>
        <authorList>
            <person name="Poehlein A."/>
            <person name="Daniel R."/>
        </authorList>
    </citation>
    <scope>NUCLEOTIDE SEQUENCE [LARGE SCALE GENOMIC DNA]</scope>
    <source>
        <strain evidence="1 2">DSM 19306</strain>
    </source>
</reference>
<dbReference type="RefSeq" id="WP_066827617.1">
    <property type="nucleotide sequence ID" value="NZ_LTBA01000095.1"/>
</dbReference>
<dbReference type="EMBL" id="LTBA01000095">
    <property type="protein sequence ID" value="KYH28751.1"/>
    <property type="molecule type" value="Genomic_DNA"/>
</dbReference>
<comment type="caution">
    <text evidence="1">The sequence shown here is derived from an EMBL/GenBank/DDBJ whole genome shotgun (WGS) entry which is preliminary data.</text>
</comment>
<dbReference type="STRING" id="1121338.CLTEP_27530"/>
<dbReference type="OrthoDB" id="1917183at2"/>
<dbReference type="AlphaFoldDB" id="A0A151AMA2"/>
<dbReference type="Proteomes" id="UP000075531">
    <property type="component" value="Unassembled WGS sequence"/>
</dbReference>
<name>A0A151AMA2_9CLOT</name>
<accession>A0A151AMA2</accession>
<sequence length="182" mass="20726">MLPKLYLEINNKESIKNMLEDYCDFILCSPSNNTEEYGFYAKEKLTILATDGSGGVYSVIKDMNEEKSPIVYVSSEGQAGKIANSFNELLSLIIYYPFWLDILKFSGNGDINRMMEVIPSLEKERIEYIPNYIKIQKEIGDSLGIIKSEKSIEDLREFVLEKPSFTVYSTEDNNPSETLVGL</sequence>
<protein>
    <submittedName>
        <fullName evidence="1">Uncharacterized protein</fullName>
    </submittedName>
</protein>
<keyword evidence="2" id="KW-1185">Reference proteome</keyword>
<evidence type="ECO:0000313" key="2">
    <source>
        <dbReference type="Proteomes" id="UP000075531"/>
    </source>
</evidence>
<evidence type="ECO:0000313" key="1">
    <source>
        <dbReference type="EMBL" id="KYH28751.1"/>
    </source>
</evidence>